<feature type="region of interest" description="Disordered" evidence="1">
    <location>
        <begin position="30"/>
        <end position="55"/>
    </location>
</feature>
<evidence type="ECO:0000313" key="3">
    <source>
        <dbReference type="Proteomes" id="UP000499080"/>
    </source>
</evidence>
<dbReference type="EMBL" id="BGPR01050201">
    <property type="protein sequence ID" value="GBO27210.1"/>
    <property type="molecule type" value="Genomic_DNA"/>
</dbReference>
<name>A0A4Y2VTK9_ARAVE</name>
<reference evidence="2 3" key="1">
    <citation type="journal article" date="2019" name="Sci. Rep.">
        <title>Orb-weaving spider Araneus ventricosus genome elucidates the spidroin gene catalogue.</title>
        <authorList>
            <person name="Kono N."/>
            <person name="Nakamura H."/>
            <person name="Ohtoshi R."/>
            <person name="Moran D.A.P."/>
            <person name="Shinohara A."/>
            <person name="Yoshida Y."/>
            <person name="Fujiwara M."/>
            <person name="Mori M."/>
            <person name="Tomita M."/>
            <person name="Arakawa K."/>
        </authorList>
    </citation>
    <scope>NUCLEOTIDE SEQUENCE [LARGE SCALE GENOMIC DNA]</scope>
</reference>
<accession>A0A4Y2VTK9</accession>
<dbReference type="AlphaFoldDB" id="A0A4Y2VTK9"/>
<gene>
    <name evidence="2" type="ORF">AVEN_195452_1</name>
</gene>
<proteinExistence type="predicted"/>
<dbReference type="Proteomes" id="UP000499080">
    <property type="component" value="Unassembled WGS sequence"/>
</dbReference>
<protein>
    <submittedName>
        <fullName evidence="2">Uncharacterized protein</fullName>
    </submittedName>
</protein>
<keyword evidence="3" id="KW-1185">Reference proteome</keyword>
<sequence>MIDSVGGAIGPHFQRCQVFHAHLQQLRIFEQRDPHPSQMESHKQDSSGVPIKSNRGSINQEIGVAKGLVHHAQSMAPQKCIHPNSNFSLQQSCSANLQDCSKFDTERVQA</sequence>
<evidence type="ECO:0000313" key="2">
    <source>
        <dbReference type="EMBL" id="GBO27210.1"/>
    </source>
</evidence>
<organism evidence="2 3">
    <name type="scientific">Araneus ventricosus</name>
    <name type="common">Orbweaver spider</name>
    <name type="synonym">Epeira ventricosa</name>
    <dbReference type="NCBI Taxonomy" id="182803"/>
    <lineage>
        <taxon>Eukaryota</taxon>
        <taxon>Metazoa</taxon>
        <taxon>Ecdysozoa</taxon>
        <taxon>Arthropoda</taxon>
        <taxon>Chelicerata</taxon>
        <taxon>Arachnida</taxon>
        <taxon>Araneae</taxon>
        <taxon>Araneomorphae</taxon>
        <taxon>Entelegynae</taxon>
        <taxon>Araneoidea</taxon>
        <taxon>Araneidae</taxon>
        <taxon>Araneus</taxon>
    </lineage>
</organism>
<comment type="caution">
    <text evidence="2">The sequence shown here is derived from an EMBL/GenBank/DDBJ whole genome shotgun (WGS) entry which is preliminary data.</text>
</comment>
<evidence type="ECO:0000256" key="1">
    <source>
        <dbReference type="SAM" id="MobiDB-lite"/>
    </source>
</evidence>
<feature type="compositionally biased region" description="Basic and acidic residues" evidence="1">
    <location>
        <begin position="30"/>
        <end position="45"/>
    </location>
</feature>